<sequence length="217" mass="24367">MEAGEEQSLRIGGFSSGRQQGTFILTALIELDRVPDSEPHHPHLHSRERHLPVLMRVKEQGTRTEITEMKHLGTAKMNKEFLLTPRIPCHRSDPEEKIPEYNKQQEKEKRSSATRRYQNRGPKLPKRRREAPGVHSHALQNPPCTEPQKGRGGGWRLALRRGRGARGGGVAPAVAPRSRRGALWLSAHSPVRGRLARSEPIPGLRAWPAWPGPRPAP</sequence>
<dbReference type="EMBL" id="OX596093">
    <property type="protein sequence ID" value="CAI9713777.1"/>
    <property type="molecule type" value="Genomic_DNA"/>
</dbReference>
<organism evidence="1 2">
    <name type="scientific">Rangifer tarandus platyrhynchus</name>
    <name type="common">Svalbard reindeer</name>
    <dbReference type="NCBI Taxonomy" id="3082113"/>
    <lineage>
        <taxon>Eukaryota</taxon>
        <taxon>Metazoa</taxon>
        <taxon>Chordata</taxon>
        <taxon>Craniata</taxon>
        <taxon>Vertebrata</taxon>
        <taxon>Euteleostomi</taxon>
        <taxon>Mammalia</taxon>
        <taxon>Eutheria</taxon>
        <taxon>Laurasiatheria</taxon>
        <taxon>Artiodactyla</taxon>
        <taxon>Ruminantia</taxon>
        <taxon>Pecora</taxon>
        <taxon>Cervidae</taxon>
        <taxon>Odocoileinae</taxon>
        <taxon>Rangifer</taxon>
    </lineage>
</organism>
<proteinExistence type="predicted"/>
<evidence type="ECO:0000313" key="2">
    <source>
        <dbReference type="Proteomes" id="UP001162501"/>
    </source>
</evidence>
<accession>A0ACB0FL22</accession>
<gene>
    <name evidence="1" type="ORF">MRATA1EN3_LOCUS24990</name>
</gene>
<reference evidence="1" key="1">
    <citation type="submission" date="2023-05" db="EMBL/GenBank/DDBJ databases">
        <authorList>
            <consortium name="ELIXIR-Norway"/>
        </authorList>
    </citation>
    <scope>NUCLEOTIDE SEQUENCE</scope>
</reference>
<protein>
    <submittedName>
        <fullName evidence="1">Uncharacterized protein</fullName>
    </submittedName>
</protein>
<evidence type="ECO:0000313" key="1">
    <source>
        <dbReference type="EMBL" id="CAI9713777.1"/>
    </source>
</evidence>
<name>A0ACB0FL22_RANTA</name>
<dbReference type="Proteomes" id="UP001162501">
    <property type="component" value="Chromosome 9"/>
</dbReference>